<keyword evidence="3" id="KW-0808">Transferase</keyword>
<keyword evidence="1" id="KW-0812">Transmembrane</keyword>
<feature type="transmembrane region" description="Helical" evidence="1">
    <location>
        <begin position="112"/>
        <end position="131"/>
    </location>
</feature>
<dbReference type="InterPro" id="IPR050623">
    <property type="entry name" value="Glucan_succinyl_AcylTrfase"/>
</dbReference>
<dbReference type="Pfam" id="PF01757">
    <property type="entry name" value="Acyl_transf_3"/>
    <property type="match status" value="1"/>
</dbReference>
<evidence type="ECO:0000259" key="2">
    <source>
        <dbReference type="Pfam" id="PF01757"/>
    </source>
</evidence>
<dbReference type="EMBL" id="WBVT01000012">
    <property type="protein sequence ID" value="KAB7790467.1"/>
    <property type="molecule type" value="Genomic_DNA"/>
</dbReference>
<keyword evidence="3" id="KW-0012">Acyltransferase</keyword>
<evidence type="ECO:0000313" key="4">
    <source>
        <dbReference type="Proteomes" id="UP000441772"/>
    </source>
</evidence>
<dbReference type="Proteomes" id="UP000441772">
    <property type="component" value="Unassembled WGS sequence"/>
</dbReference>
<reference evidence="3 4" key="1">
    <citation type="submission" date="2019-09" db="EMBL/GenBank/DDBJ databases">
        <title>Characterization of the phylogenetic diversity of two novel species belonging to the genus Bifidobacterium: Bifidobacterium cebidarum sp. nov. and Bifidobacterium leontopitheci sp. nov.</title>
        <authorList>
            <person name="Lugli G.A."/>
            <person name="Duranti S."/>
            <person name="Milani C."/>
            <person name="Turroni F."/>
            <person name="Ventura M."/>
        </authorList>
    </citation>
    <scope>NUCLEOTIDE SEQUENCE [LARGE SCALE GENOMIC DNA]</scope>
    <source>
        <strain evidence="3 4">LMG 31471</strain>
    </source>
</reference>
<dbReference type="PANTHER" id="PTHR36927:SF1">
    <property type="entry name" value="MDO-LIKE PROTEIN"/>
    <property type="match status" value="1"/>
</dbReference>
<organism evidence="3 4">
    <name type="scientific">Bifidobacterium leontopitheci</name>
    <dbReference type="NCBI Taxonomy" id="2650774"/>
    <lineage>
        <taxon>Bacteria</taxon>
        <taxon>Bacillati</taxon>
        <taxon>Actinomycetota</taxon>
        <taxon>Actinomycetes</taxon>
        <taxon>Bifidobacteriales</taxon>
        <taxon>Bifidobacteriaceae</taxon>
        <taxon>Bifidobacterium</taxon>
    </lineage>
</organism>
<accession>A0A6I1GMA2</accession>
<keyword evidence="4" id="KW-1185">Reference proteome</keyword>
<feature type="transmembrane region" description="Helical" evidence="1">
    <location>
        <begin position="31"/>
        <end position="52"/>
    </location>
</feature>
<feature type="domain" description="Acyltransferase 3" evidence="2">
    <location>
        <begin position="32"/>
        <end position="145"/>
    </location>
</feature>
<evidence type="ECO:0000313" key="3">
    <source>
        <dbReference type="EMBL" id="KAB7790467.1"/>
    </source>
</evidence>
<dbReference type="InterPro" id="IPR002656">
    <property type="entry name" value="Acyl_transf_3_dom"/>
</dbReference>
<dbReference type="GO" id="GO:0016747">
    <property type="term" value="F:acyltransferase activity, transferring groups other than amino-acyl groups"/>
    <property type="evidence" value="ECO:0007669"/>
    <property type="project" value="InterPro"/>
</dbReference>
<gene>
    <name evidence="3" type="ORF">F7D09_1063</name>
</gene>
<name>A0A6I1GMA2_9BIFI</name>
<sequence length="150" mass="17131">MTARFPTSPVFPCATAARYTIRMGKKREDIVNIRALAIMLVAFGHSIIIYSSGWNLYSTTVQAPLLDHVKNVINMLQMPLFFSVSGFCLVFTLKRGDALNARAFLWSKFRRVLLPFLIIGCCWMLPIRLLLGYPGYELHPDCWTAIMQIR</sequence>
<feature type="transmembrane region" description="Helical" evidence="1">
    <location>
        <begin position="72"/>
        <end position="91"/>
    </location>
</feature>
<keyword evidence="1" id="KW-1133">Transmembrane helix</keyword>
<keyword evidence="1" id="KW-0472">Membrane</keyword>
<evidence type="ECO:0000256" key="1">
    <source>
        <dbReference type="SAM" id="Phobius"/>
    </source>
</evidence>
<dbReference type="AlphaFoldDB" id="A0A6I1GMA2"/>
<protein>
    <submittedName>
        <fullName evidence="3">Acyltransferase</fullName>
    </submittedName>
</protein>
<proteinExistence type="predicted"/>
<dbReference type="PANTHER" id="PTHR36927">
    <property type="entry name" value="BLR4337 PROTEIN"/>
    <property type="match status" value="1"/>
</dbReference>
<comment type="caution">
    <text evidence="3">The sequence shown here is derived from an EMBL/GenBank/DDBJ whole genome shotgun (WGS) entry which is preliminary data.</text>
</comment>